<keyword evidence="2" id="KW-1185">Reference proteome</keyword>
<sequence>MDPNTQYRDPPLKLDSQYLNWLQQARPAVSEEQFRSWIPHWKFSNDWSESMERALLLEPEPTNIRQALRWKRGEPRPPTYAKCLWVLTASLHRCKPTDIIPLDAMRVFNPNVIQAPDGRIYPDPFWPESFCCALFRLFGHPAWQYSYRLLTFVIGVAVICRTNFQWRWTNKYVGTDSFLYTFIELLSNNTGAETVDEILNRCLCNFVLEDWQASWWARLLCYMVMRTAGDRKAEDRELAKLNGTFAVPAQDHIFTGIWNVDEKDLELVEDAIWAADGG</sequence>
<reference evidence="1" key="2">
    <citation type="submission" date="2023-06" db="EMBL/GenBank/DDBJ databases">
        <authorList>
            <consortium name="Lawrence Berkeley National Laboratory"/>
            <person name="Haridas S."/>
            <person name="Hensen N."/>
            <person name="Bonometti L."/>
            <person name="Westerberg I."/>
            <person name="Brannstrom I.O."/>
            <person name="Guillou S."/>
            <person name="Cros-Aarteil S."/>
            <person name="Calhoun S."/>
            <person name="Kuo A."/>
            <person name="Mondo S."/>
            <person name="Pangilinan J."/>
            <person name="Riley R."/>
            <person name="LaButti K."/>
            <person name="Andreopoulos B."/>
            <person name="Lipzen A."/>
            <person name="Chen C."/>
            <person name="Yanf M."/>
            <person name="Daum C."/>
            <person name="Ng V."/>
            <person name="Clum A."/>
            <person name="Steindorff A."/>
            <person name="Ohm R."/>
            <person name="Martin F."/>
            <person name="Silar P."/>
            <person name="Natvig D."/>
            <person name="Lalanne C."/>
            <person name="Gautier V."/>
            <person name="Ament-velasquez S.L."/>
            <person name="Kruys A."/>
            <person name="Hutchinson M.I."/>
            <person name="Powell A.J."/>
            <person name="Barry K."/>
            <person name="Miller A.N."/>
            <person name="Grigoriev I.V."/>
            <person name="Debuchy R."/>
            <person name="Gladieux P."/>
            <person name="Thoren M.H."/>
            <person name="Johannesson H."/>
        </authorList>
    </citation>
    <scope>NUCLEOTIDE SEQUENCE</scope>
    <source>
        <strain evidence="1">CBS 232.78</strain>
    </source>
</reference>
<evidence type="ECO:0000313" key="1">
    <source>
        <dbReference type="EMBL" id="KAK3384875.1"/>
    </source>
</evidence>
<reference evidence="1" key="1">
    <citation type="journal article" date="2023" name="Mol. Phylogenet. Evol.">
        <title>Genome-scale phylogeny and comparative genomics of the fungal order Sordariales.</title>
        <authorList>
            <person name="Hensen N."/>
            <person name="Bonometti L."/>
            <person name="Westerberg I."/>
            <person name="Brannstrom I.O."/>
            <person name="Guillou S."/>
            <person name="Cros-Aarteil S."/>
            <person name="Calhoun S."/>
            <person name="Haridas S."/>
            <person name="Kuo A."/>
            <person name="Mondo S."/>
            <person name="Pangilinan J."/>
            <person name="Riley R."/>
            <person name="LaButti K."/>
            <person name="Andreopoulos B."/>
            <person name="Lipzen A."/>
            <person name="Chen C."/>
            <person name="Yan M."/>
            <person name="Daum C."/>
            <person name="Ng V."/>
            <person name="Clum A."/>
            <person name="Steindorff A."/>
            <person name="Ohm R.A."/>
            <person name="Martin F."/>
            <person name="Silar P."/>
            <person name="Natvig D.O."/>
            <person name="Lalanne C."/>
            <person name="Gautier V."/>
            <person name="Ament-Velasquez S.L."/>
            <person name="Kruys A."/>
            <person name="Hutchinson M.I."/>
            <person name="Powell A.J."/>
            <person name="Barry K."/>
            <person name="Miller A.N."/>
            <person name="Grigoriev I.V."/>
            <person name="Debuchy R."/>
            <person name="Gladieux P."/>
            <person name="Hiltunen Thoren M."/>
            <person name="Johannesson H."/>
        </authorList>
    </citation>
    <scope>NUCLEOTIDE SEQUENCE</scope>
    <source>
        <strain evidence="1">CBS 232.78</strain>
    </source>
</reference>
<accession>A0AAE0NNT5</accession>
<gene>
    <name evidence="1" type="ORF">B0H63DRAFT_509832</name>
</gene>
<dbReference type="Proteomes" id="UP001285441">
    <property type="component" value="Unassembled WGS sequence"/>
</dbReference>
<dbReference type="EMBL" id="JAULSW010000004">
    <property type="protein sequence ID" value="KAK3384875.1"/>
    <property type="molecule type" value="Genomic_DNA"/>
</dbReference>
<comment type="caution">
    <text evidence="1">The sequence shown here is derived from an EMBL/GenBank/DDBJ whole genome shotgun (WGS) entry which is preliminary data.</text>
</comment>
<protein>
    <submittedName>
        <fullName evidence="1">Uncharacterized protein</fullName>
    </submittedName>
</protein>
<organism evidence="1 2">
    <name type="scientific">Podospora didyma</name>
    <dbReference type="NCBI Taxonomy" id="330526"/>
    <lineage>
        <taxon>Eukaryota</taxon>
        <taxon>Fungi</taxon>
        <taxon>Dikarya</taxon>
        <taxon>Ascomycota</taxon>
        <taxon>Pezizomycotina</taxon>
        <taxon>Sordariomycetes</taxon>
        <taxon>Sordariomycetidae</taxon>
        <taxon>Sordariales</taxon>
        <taxon>Podosporaceae</taxon>
        <taxon>Podospora</taxon>
    </lineage>
</organism>
<proteinExistence type="predicted"/>
<evidence type="ECO:0000313" key="2">
    <source>
        <dbReference type="Proteomes" id="UP001285441"/>
    </source>
</evidence>
<dbReference type="AlphaFoldDB" id="A0AAE0NNT5"/>
<name>A0AAE0NNT5_9PEZI</name>